<evidence type="ECO:0000256" key="7">
    <source>
        <dbReference type="ARBA" id="ARBA00023136"/>
    </source>
</evidence>
<keyword evidence="3" id="KW-0645">Protease</keyword>
<keyword evidence="4 8" id="KW-0812">Transmembrane</keyword>
<organism evidence="9 10">
    <name type="scientific">Fodinibius salinus</name>
    <dbReference type="NCBI Taxonomy" id="860790"/>
    <lineage>
        <taxon>Bacteria</taxon>
        <taxon>Pseudomonadati</taxon>
        <taxon>Balneolota</taxon>
        <taxon>Balneolia</taxon>
        <taxon>Balneolales</taxon>
        <taxon>Balneolaceae</taxon>
        <taxon>Fodinibius</taxon>
    </lineage>
</organism>
<dbReference type="InterPro" id="IPR019127">
    <property type="entry name" value="Exosortase"/>
</dbReference>
<gene>
    <name evidence="9" type="ORF">LX73_0929</name>
</gene>
<feature type="transmembrane region" description="Helical" evidence="8">
    <location>
        <begin position="142"/>
        <end position="162"/>
    </location>
</feature>
<dbReference type="Proteomes" id="UP000324595">
    <property type="component" value="Unassembled WGS sequence"/>
</dbReference>
<dbReference type="GO" id="GO:0006508">
    <property type="term" value="P:proteolysis"/>
    <property type="evidence" value="ECO:0007669"/>
    <property type="project" value="UniProtKB-KW"/>
</dbReference>
<evidence type="ECO:0000256" key="4">
    <source>
        <dbReference type="ARBA" id="ARBA00022692"/>
    </source>
</evidence>
<protein>
    <submittedName>
        <fullName evidence="9">Exosortase/archaeosortase family protein</fullName>
    </submittedName>
</protein>
<dbReference type="InterPro" id="IPR026392">
    <property type="entry name" value="Exo/Archaeosortase_dom"/>
</dbReference>
<dbReference type="RefSeq" id="WP_148898272.1">
    <property type="nucleotide sequence ID" value="NZ_VNHY01000001.1"/>
</dbReference>
<evidence type="ECO:0000313" key="9">
    <source>
        <dbReference type="EMBL" id="TYP95614.1"/>
    </source>
</evidence>
<dbReference type="Pfam" id="PF09721">
    <property type="entry name" value="Exosortase_EpsH"/>
    <property type="match status" value="1"/>
</dbReference>
<dbReference type="GO" id="GO:0008233">
    <property type="term" value="F:peptidase activity"/>
    <property type="evidence" value="ECO:0007669"/>
    <property type="project" value="UniProtKB-KW"/>
</dbReference>
<sequence>MKWFKPKVGQFILKVLGIYICWYLIYEFWLLPKGSLDAWLTTNIVSISTGILEMFDYEVYASGRFFGIGESPGIFLADGSSGITALGLFVGFVIAYPGKWIPRIAFIIIGIGVIYLVNIFRSVLLAIAQVSWPGFFDFMHNYFTTATFYLVILVLAIVWINIGGEEKKAADETELFPTEV</sequence>
<dbReference type="GO" id="GO:0005886">
    <property type="term" value="C:plasma membrane"/>
    <property type="evidence" value="ECO:0007669"/>
    <property type="project" value="UniProtKB-SubCell"/>
</dbReference>
<name>A0A5D3YP12_9BACT</name>
<evidence type="ECO:0000256" key="3">
    <source>
        <dbReference type="ARBA" id="ARBA00022670"/>
    </source>
</evidence>
<feature type="transmembrane region" description="Helical" evidence="8">
    <location>
        <begin position="104"/>
        <end position="130"/>
    </location>
</feature>
<dbReference type="EMBL" id="VNHY01000001">
    <property type="protein sequence ID" value="TYP95614.1"/>
    <property type="molecule type" value="Genomic_DNA"/>
</dbReference>
<evidence type="ECO:0000256" key="1">
    <source>
        <dbReference type="ARBA" id="ARBA00004651"/>
    </source>
</evidence>
<evidence type="ECO:0000256" key="5">
    <source>
        <dbReference type="ARBA" id="ARBA00022801"/>
    </source>
</evidence>
<evidence type="ECO:0000256" key="2">
    <source>
        <dbReference type="ARBA" id="ARBA00022475"/>
    </source>
</evidence>
<keyword evidence="10" id="KW-1185">Reference proteome</keyword>
<evidence type="ECO:0000256" key="8">
    <source>
        <dbReference type="SAM" id="Phobius"/>
    </source>
</evidence>
<keyword evidence="6 8" id="KW-1133">Transmembrane helix</keyword>
<dbReference type="AlphaFoldDB" id="A0A5D3YP12"/>
<evidence type="ECO:0000256" key="6">
    <source>
        <dbReference type="ARBA" id="ARBA00022989"/>
    </source>
</evidence>
<keyword evidence="2" id="KW-1003">Cell membrane</keyword>
<proteinExistence type="predicted"/>
<feature type="transmembrane region" description="Helical" evidence="8">
    <location>
        <begin position="12"/>
        <end position="31"/>
    </location>
</feature>
<accession>A0A5D3YP12</accession>
<comment type="subcellular location">
    <subcellularLocation>
        <location evidence="1">Cell membrane</location>
        <topology evidence="1">Multi-pass membrane protein</topology>
    </subcellularLocation>
</comment>
<keyword evidence="7 8" id="KW-0472">Membrane</keyword>
<evidence type="ECO:0000313" key="10">
    <source>
        <dbReference type="Proteomes" id="UP000324595"/>
    </source>
</evidence>
<comment type="caution">
    <text evidence="9">The sequence shown here is derived from an EMBL/GenBank/DDBJ whole genome shotgun (WGS) entry which is preliminary data.</text>
</comment>
<keyword evidence="5" id="KW-0378">Hydrolase</keyword>
<dbReference type="OrthoDB" id="678161at2"/>
<reference evidence="9 10" key="1">
    <citation type="submission" date="2019-07" db="EMBL/GenBank/DDBJ databases">
        <title>Genomic Encyclopedia of Archaeal and Bacterial Type Strains, Phase II (KMG-II): from individual species to whole genera.</title>
        <authorList>
            <person name="Goeker M."/>
        </authorList>
    </citation>
    <scope>NUCLEOTIDE SEQUENCE [LARGE SCALE GENOMIC DNA]</scope>
    <source>
        <strain evidence="9 10">DSM 21935</strain>
    </source>
</reference>
<feature type="transmembrane region" description="Helical" evidence="8">
    <location>
        <begin position="74"/>
        <end position="97"/>
    </location>
</feature>
<dbReference type="NCBIfam" id="TIGR04178">
    <property type="entry name" value="exo_archaeo"/>
    <property type="match status" value="1"/>
</dbReference>